<gene>
    <name evidence="12" type="primary">tmk</name>
    <name evidence="14" type="ORF">GV64_11825</name>
</gene>
<dbReference type="CDD" id="cd01672">
    <property type="entry name" value="TMPK"/>
    <property type="match status" value="1"/>
</dbReference>
<dbReference type="HAMAP" id="MF_00165">
    <property type="entry name" value="Thymidylate_kinase"/>
    <property type="match status" value="1"/>
</dbReference>
<evidence type="ECO:0000256" key="2">
    <source>
        <dbReference type="ARBA" id="ARBA00012980"/>
    </source>
</evidence>
<evidence type="ECO:0000256" key="11">
    <source>
        <dbReference type="ARBA" id="ARBA00057735"/>
    </source>
</evidence>
<evidence type="ECO:0000256" key="9">
    <source>
        <dbReference type="ARBA" id="ARBA00029962"/>
    </source>
</evidence>
<evidence type="ECO:0000256" key="12">
    <source>
        <dbReference type="HAMAP-Rule" id="MF_00165"/>
    </source>
</evidence>
<dbReference type="PANTHER" id="PTHR10344">
    <property type="entry name" value="THYMIDYLATE KINASE"/>
    <property type="match status" value="1"/>
</dbReference>
<proteinExistence type="inferred from homology"/>
<dbReference type="GO" id="GO:0006227">
    <property type="term" value="P:dUDP biosynthetic process"/>
    <property type="evidence" value="ECO:0007669"/>
    <property type="project" value="TreeGrafter"/>
</dbReference>
<dbReference type="eggNOG" id="COG0125">
    <property type="taxonomic scope" value="Bacteria"/>
</dbReference>
<evidence type="ECO:0000256" key="8">
    <source>
        <dbReference type="ARBA" id="ARBA00022840"/>
    </source>
</evidence>
<evidence type="ECO:0000259" key="13">
    <source>
        <dbReference type="Pfam" id="PF02223"/>
    </source>
</evidence>
<evidence type="ECO:0000256" key="6">
    <source>
        <dbReference type="ARBA" id="ARBA00022741"/>
    </source>
</evidence>
<evidence type="ECO:0000256" key="1">
    <source>
        <dbReference type="ARBA" id="ARBA00009776"/>
    </source>
</evidence>
<dbReference type="Gene3D" id="3.40.50.300">
    <property type="entry name" value="P-loop containing nucleotide triphosphate hydrolases"/>
    <property type="match status" value="1"/>
</dbReference>
<feature type="domain" description="Thymidylate kinase-like" evidence="13">
    <location>
        <begin position="7"/>
        <end position="201"/>
    </location>
</feature>
<comment type="function">
    <text evidence="11 12">Phosphorylation of dTMP to form dTDP in both de novo and salvage pathways of dTTP synthesis.</text>
</comment>
<keyword evidence="4 12" id="KW-0808">Transferase</keyword>
<dbReference type="InterPro" id="IPR027417">
    <property type="entry name" value="P-loop_NTPase"/>
</dbReference>
<dbReference type="InterPro" id="IPR018094">
    <property type="entry name" value="Thymidylate_kinase"/>
</dbReference>
<dbReference type="FunFam" id="3.40.50.300:FF:000225">
    <property type="entry name" value="Thymidylate kinase"/>
    <property type="match status" value="1"/>
</dbReference>
<evidence type="ECO:0000256" key="4">
    <source>
        <dbReference type="ARBA" id="ARBA00022679"/>
    </source>
</evidence>
<evidence type="ECO:0000256" key="7">
    <source>
        <dbReference type="ARBA" id="ARBA00022777"/>
    </source>
</evidence>
<comment type="catalytic activity">
    <reaction evidence="10 12">
        <text>dTMP + ATP = dTDP + ADP</text>
        <dbReference type="Rhea" id="RHEA:13517"/>
        <dbReference type="ChEBI" id="CHEBI:30616"/>
        <dbReference type="ChEBI" id="CHEBI:58369"/>
        <dbReference type="ChEBI" id="CHEBI:63528"/>
        <dbReference type="ChEBI" id="CHEBI:456216"/>
        <dbReference type="EC" id="2.7.4.9"/>
    </reaction>
</comment>
<organism evidence="14 15">
    <name type="scientific">Endozoicomonas elysicola</name>
    <dbReference type="NCBI Taxonomy" id="305900"/>
    <lineage>
        <taxon>Bacteria</taxon>
        <taxon>Pseudomonadati</taxon>
        <taxon>Pseudomonadota</taxon>
        <taxon>Gammaproteobacteria</taxon>
        <taxon>Oceanospirillales</taxon>
        <taxon>Endozoicomonadaceae</taxon>
        <taxon>Endozoicomonas</taxon>
    </lineage>
</organism>
<keyword evidence="15" id="KW-1185">Reference proteome</keyword>
<dbReference type="GO" id="GO:0006233">
    <property type="term" value="P:dTDP biosynthetic process"/>
    <property type="evidence" value="ECO:0007669"/>
    <property type="project" value="InterPro"/>
</dbReference>
<dbReference type="Proteomes" id="UP000027997">
    <property type="component" value="Unassembled WGS sequence"/>
</dbReference>
<dbReference type="RefSeq" id="WP_020582923.1">
    <property type="nucleotide sequence ID" value="NZ_JOJP01000001.1"/>
</dbReference>
<dbReference type="NCBIfam" id="TIGR00041">
    <property type="entry name" value="DTMP_kinase"/>
    <property type="match status" value="1"/>
</dbReference>
<dbReference type="InterPro" id="IPR039430">
    <property type="entry name" value="Thymidylate_kin-like_dom"/>
</dbReference>
<keyword evidence="5 12" id="KW-0545">Nucleotide biosynthesis</keyword>
<keyword evidence="8 12" id="KW-0067">ATP-binding</keyword>
<evidence type="ECO:0000256" key="3">
    <source>
        <dbReference type="ARBA" id="ARBA00017144"/>
    </source>
</evidence>
<dbReference type="EC" id="2.7.4.9" evidence="2 12"/>
<dbReference type="SUPFAM" id="SSF52540">
    <property type="entry name" value="P-loop containing nucleoside triphosphate hydrolases"/>
    <property type="match status" value="1"/>
</dbReference>
<evidence type="ECO:0000313" key="15">
    <source>
        <dbReference type="Proteomes" id="UP000027997"/>
    </source>
</evidence>
<reference evidence="14 15" key="1">
    <citation type="submission" date="2014-06" db="EMBL/GenBank/DDBJ databases">
        <title>Whole Genome Sequences of Three Symbiotic Endozoicomonas Bacteria.</title>
        <authorList>
            <person name="Neave M.J."/>
            <person name="Apprill A."/>
            <person name="Voolstra C.R."/>
        </authorList>
    </citation>
    <scope>NUCLEOTIDE SEQUENCE [LARGE SCALE GENOMIC DNA]</scope>
    <source>
        <strain evidence="14 15">DSM 22380</strain>
    </source>
</reference>
<keyword evidence="6 12" id="KW-0547">Nucleotide-binding</keyword>
<dbReference type="EMBL" id="JOJP01000001">
    <property type="protein sequence ID" value="KEI71335.1"/>
    <property type="molecule type" value="Genomic_DNA"/>
</dbReference>
<evidence type="ECO:0000313" key="14">
    <source>
        <dbReference type="EMBL" id="KEI71335.1"/>
    </source>
</evidence>
<dbReference type="GO" id="GO:0004798">
    <property type="term" value="F:dTMP kinase activity"/>
    <property type="evidence" value="ECO:0007669"/>
    <property type="project" value="UniProtKB-UniRule"/>
</dbReference>
<comment type="similarity">
    <text evidence="1 12">Belongs to the thymidylate kinase family.</text>
</comment>
<accession>A0A081KB09</accession>
<sequence length="214" mass="23784">MGFFLTIEGCEGAGKTTAKGVVLQWLKAAGREFIETREPGGTPLAEELRNLVLSEHEEQVSDTSELLMVFAARCQNLTQRIEPALAEGKVVVCDRFTDATYAYQGGGRGIDEQRIAVLEQLVQGDRRPDMTLLLDVEPELGLARARGRALEQGGSLDRIEQEAIEFFHRVRNVYLQRAERFSGQYVVIDGSQSIAQVEEQILKALQARLGNSFE</sequence>
<name>A0A081KB09_9GAMM</name>
<dbReference type="AlphaFoldDB" id="A0A081KB09"/>
<dbReference type="GO" id="GO:0006235">
    <property type="term" value="P:dTTP biosynthetic process"/>
    <property type="evidence" value="ECO:0007669"/>
    <property type="project" value="UniProtKB-UniRule"/>
</dbReference>
<protein>
    <recommendedName>
        <fullName evidence="3 12">Thymidylate kinase</fullName>
        <ecNumber evidence="2 12">2.7.4.9</ecNumber>
    </recommendedName>
    <alternativeName>
        <fullName evidence="9 12">dTMP kinase</fullName>
    </alternativeName>
</protein>
<dbReference type="GO" id="GO:0005524">
    <property type="term" value="F:ATP binding"/>
    <property type="evidence" value="ECO:0007669"/>
    <property type="project" value="UniProtKB-UniRule"/>
</dbReference>
<feature type="binding site" evidence="12">
    <location>
        <begin position="9"/>
        <end position="16"/>
    </location>
    <ligand>
        <name>ATP</name>
        <dbReference type="ChEBI" id="CHEBI:30616"/>
    </ligand>
</feature>
<dbReference type="Pfam" id="PF02223">
    <property type="entry name" value="Thymidylate_kin"/>
    <property type="match status" value="1"/>
</dbReference>
<dbReference type="PANTHER" id="PTHR10344:SF4">
    <property type="entry name" value="UMP-CMP KINASE 2, MITOCHONDRIAL"/>
    <property type="match status" value="1"/>
</dbReference>
<evidence type="ECO:0000256" key="5">
    <source>
        <dbReference type="ARBA" id="ARBA00022727"/>
    </source>
</evidence>
<dbReference type="STRING" id="305900.GV64_11825"/>
<comment type="caution">
    <text evidence="14">The sequence shown here is derived from an EMBL/GenBank/DDBJ whole genome shotgun (WGS) entry which is preliminary data.</text>
</comment>
<evidence type="ECO:0000256" key="10">
    <source>
        <dbReference type="ARBA" id="ARBA00048743"/>
    </source>
</evidence>
<dbReference type="GO" id="GO:0005829">
    <property type="term" value="C:cytosol"/>
    <property type="evidence" value="ECO:0007669"/>
    <property type="project" value="TreeGrafter"/>
</dbReference>
<keyword evidence="7 12" id="KW-0418">Kinase</keyword>